<comment type="caution">
    <text evidence="4">The sequence shown here is derived from an EMBL/GenBank/DDBJ whole genome shotgun (WGS) entry which is preliminary data.</text>
</comment>
<dbReference type="RefSeq" id="WP_070792856.1">
    <property type="nucleotide sequence ID" value="NZ_MKIR01000024.1"/>
</dbReference>
<dbReference type="OrthoDB" id="9805856at2"/>
<dbReference type="InterPro" id="IPR010982">
    <property type="entry name" value="Lambda_DNA-bd_dom_sf"/>
</dbReference>
<gene>
    <name evidence="4" type="ORF">BG261_05985</name>
</gene>
<feature type="transmembrane region" description="Helical" evidence="2">
    <location>
        <begin position="114"/>
        <end position="136"/>
    </location>
</feature>
<sequence length="176" mass="20405">MELGKILKDKRLEKAYTQEYVADKLFVSRQTISNWENSKTIPDIESLIDLAQFYNLSLDDVLLKGSDVVENIKKNERRLELKKWYIPISITSILSLILLFRMVINYNINLKNALLYELAILLNIILSSLFFMKEIYESDNKKLNTKKLFILMIFGMLLGAVLGALVGQIIEYFTSN</sequence>
<reference evidence="5" key="1">
    <citation type="submission" date="2016-09" db="EMBL/GenBank/DDBJ databases">
        <title>Draft genome sequence of a novel species of the family Streptococcaceae isolated from flowers.</title>
        <authorList>
            <person name="Chuah L.-O."/>
            <person name="Yap K.-P."/>
            <person name="Thong K.L."/>
            <person name="Liong M.T."/>
            <person name="Ahmad R."/>
            <person name="Rusul G."/>
        </authorList>
    </citation>
    <scope>NUCLEOTIDE SEQUENCE [LARGE SCALE GENOMIC DNA]</scope>
    <source>
        <strain evidence="5">DF1</strain>
    </source>
</reference>
<protein>
    <recommendedName>
        <fullName evidence="3">HTH cro/C1-type domain-containing protein</fullName>
    </recommendedName>
</protein>
<keyword evidence="2" id="KW-0472">Membrane</keyword>
<dbReference type="CDD" id="cd00093">
    <property type="entry name" value="HTH_XRE"/>
    <property type="match status" value="1"/>
</dbReference>
<dbReference type="PANTHER" id="PTHR46558:SF4">
    <property type="entry name" value="DNA-BIDING PHAGE PROTEIN"/>
    <property type="match status" value="1"/>
</dbReference>
<proteinExistence type="predicted"/>
<feature type="transmembrane region" description="Helical" evidence="2">
    <location>
        <begin position="148"/>
        <end position="170"/>
    </location>
</feature>
<name>A0A1E8GJL8_9LACT</name>
<dbReference type="InterPro" id="IPR001387">
    <property type="entry name" value="Cro/C1-type_HTH"/>
</dbReference>
<evidence type="ECO:0000259" key="3">
    <source>
        <dbReference type="PROSITE" id="PS50943"/>
    </source>
</evidence>
<dbReference type="GO" id="GO:0003677">
    <property type="term" value="F:DNA binding"/>
    <property type="evidence" value="ECO:0007669"/>
    <property type="project" value="UniProtKB-KW"/>
</dbReference>
<accession>A0A1E8GJL8</accession>
<dbReference type="Proteomes" id="UP000178622">
    <property type="component" value="Unassembled WGS sequence"/>
</dbReference>
<dbReference type="SUPFAM" id="SSF47413">
    <property type="entry name" value="lambda repressor-like DNA-binding domains"/>
    <property type="match status" value="1"/>
</dbReference>
<dbReference type="AlphaFoldDB" id="A0A1E8GJL8"/>
<evidence type="ECO:0000256" key="2">
    <source>
        <dbReference type="SAM" id="Phobius"/>
    </source>
</evidence>
<organism evidence="4 5">
    <name type="scientific">Floricoccus tropicus</name>
    <dbReference type="NCBI Taxonomy" id="1859473"/>
    <lineage>
        <taxon>Bacteria</taxon>
        <taxon>Bacillati</taxon>
        <taxon>Bacillota</taxon>
        <taxon>Bacilli</taxon>
        <taxon>Lactobacillales</taxon>
        <taxon>Streptococcaceae</taxon>
        <taxon>Floricoccus</taxon>
    </lineage>
</organism>
<dbReference type="STRING" id="1859473.BG261_05985"/>
<dbReference type="PANTHER" id="PTHR46558">
    <property type="entry name" value="TRACRIPTIONAL REGULATORY PROTEIN-RELATED-RELATED"/>
    <property type="match status" value="1"/>
</dbReference>
<keyword evidence="1" id="KW-0238">DNA-binding</keyword>
<keyword evidence="5" id="KW-1185">Reference proteome</keyword>
<keyword evidence="2" id="KW-0812">Transmembrane</keyword>
<dbReference type="SMART" id="SM00530">
    <property type="entry name" value="HTH_XRE"/>
    <property type="match status" value="1"/>
</dbReference>
<keyword evidence="2" id="KW-1133">Transmembrane helix</keyword>
<feature type="transmembrane region" description="Helical" evidence="2">
    <location>
        <begin position="84"/>
        <end position="108"/>
    </location>
</feature>
<dbReference type="PROSITE" id="PS50943">
    <property type="entry name" value="HTH_CROC1"/>
    <property type="match status" value="1"/>
</dbReference>
<evidence type="ECO:0000313" key="4">
    <source>
        <dbReference type="EMBL" id="OFI48455.1"/>
    </source>
</evidence>
<dbReference type="Gene3D" id="1.10.260.40">
    <property type="entry name" value="lambda repressor-like DNA-binding domains"/>
    <property type="match status" value="1"/>
</dbReference>
<evidence type="ECO:0000313" key="5">
    <source>
        <dbReference type="Proteomes" id="UP000178622"/>
    </source>
</evidence>
<dbReference type="Pfam" id="PF01381">
    <property type="entry name" value="HTH_3"/>
    <property type="match status" value="1"/>
</dbReference>
<feature type="domain" description="HTH cro/C1-type" evidence="3">
    <location>
        <begin position="7"/>
        <end position="61"/>
    </location>
</feature>
<dbReference type="EMBL" id="MKIR01000024">
    <property type="protein sequence ID" value="OFI48455.1"/>
    <property type="molecule type" value="Genomic_DNA"/>
</dbReference>
<evidence type="ECO:0000256" key="1">
    <source>
        <dbReference type="ARBA" id="ARBA00023125"/>
    </source>
</evidence>